<organism evidence="6 7">
    <name type="scientific">Equus caballus</name>
    <name type="common">Horse</name>
    <dbReference type="NCBI Taxonomy" id="9796"/>
    <lineage>
        <taxon>Eukaryota</taxon>
        <taxon>Metazoa</taxon>
        <taxon>Chordata</taxon>
        <taxon>Craniata</taxon>
        <taxon>Vertebrata</taxon>
        <taxon>Euteleostomi</taxon>
        <taxon>Mammalia</taxon>
        <taxon>Eutheria</taxon>
        <taxon>Laurasiatheria</taxon>
        <taxon>Perissodactyla</taxon>
        <taxon>Equidae</taxon>
        <taxon>Equus</taxon>
    </lineage>
</organism>
<dbReference type="GO" id="GO:0003823">
    <property type="term" value="F:antigen binding"/>
    <property type="evidence" value="ECO:0000318"/>
    <property type="project" value="GO_Central"/>
</dbReference>
<dbReference type="InterPro" id="IPR003006">
    <property type="entry name" value="Ig/MHC_CS"/>
</dbReference>
<keyword evidence="8" id="KW-1267">Proteomics identification</keyword>
<feature type="domain" description="Ig-like" evidence="5">
    <location>
        <begin position="260"/>
        <end position="362"/>
    </location>
</feature>
<feature type="domain" description="Ig-like" evidence="5">
    <location>
        <begin position="156"/>
        <end position="251"/>
    </location>
</feature>
<proteinExistence type="evidence at protein level"/>
<dbReference type="Ensembl" id="ENSECAT00000089055.1">
    <property type="protein sequence ID" value="ENSECAP00000074166.1"/>
    <property type="gene ID" value="ENSECAG00000009625.4"/>
</dbReference>
<reference evidence="6" key="3">
    <citation type="submission" date="2025-09" db="UniProtKB">
        <authorList>
            <consortium name="Ensembl"/>
        </authorList>
    </citation>
    <scope>IDENTIFICATION</scope>
    <source>
        <strain evidence="6">Thoroughbred</strain>
    </source>
</reference>
<dbReference type="Proteomes" id="UP000002281">
    <property type="component" value="Chromosome 24"/>
</dbReference>
<dbReference type="GeneTree" id="ENSGT00940000161516"/>
<dbReference type="AlphaFoldDB" id="A0A9L0SDG9"/>
<dbReference type="PROSITE" id="PS00290">
    <property type="entry name" value="IG_MHC"/>
    <property type="match status" value="2"/>
</dbReference>
<dbReference type="InterPro" id="IPR013783">
    <property type="entry name" value="Ig-like_fold"/>
</dbReference>
<dbReference type="PANTHER" id="PTHR23411">
    <property type="entry name" value="TAPASIN"/>
    <property type="match status" value="1"/>
</dbReference>
<keyword evidence="3" id="KW-0393">Immunoglobulin domain</keyword>
<keyword evidence="2" id="KW-0325">Glycoprotein</keyword>
<dbReference type="GO" id="GO:0019731">
    <property type="term" value="P:antibacterial humoral response"/>
    <property type="evidence" value="ECO:0000318"/>
    <property type="project" value="GO_Central"/>
</dbReference>
<evidence type="ECO:0000256" key="4">
    <source>
        <dbReference type="SAM" id="MobiDB-lite"/>
    </source>
</evidence>
<evidence type="ECO:0000256" key="3">
    <source>
        <dbReference type="ARBA" id="ARBA00023319"/>
    </source>
</evidence>
<dbReference type="SMART" id="SM00407">
    <property type="entry name" value="IGc1"/>
    <property type="match status" value="3"/>
</dbReference>
<evidence type="ECO:0000256" key="2">
    <source>
        <dbReference type="ARBA" id="ARBA00023180"/>
    </source>
</evidence>
<name>A0A9L0SDG9_HORSE</name>
<dbReference type="CDD" id="cd05768">
    <property type="entry name" value="IgC1_CH3_IgAGD_CH4_IgAEM"/>
    <property type="match status" value="1"/>
</dbReference>
<dbReference type="FunFam" id="2.60.40.10:FF:000998">
    <property type="entry name" value="Immunoglobulin heavy constant epsilon"/>
    <property type="match status" value="1"/>
</dbReference>
<evidence type="ECO:0000256" key="1">
    <source>
        <dbReference type="ARBA" id="ARBA00023157"/>
    </source>
</evidence>
<dbReference type="InterPro" id="IPR036179">
    <property type="entry name" value="Ig-like_dom_sf"/>
</dbReference>
<keyword evidence="7" id="KW-1185">Reference proteome</keyword>
<dbReference type="GO" id="GO:0042571">
    <property type="term" value="C:immunoglobulin complex, circulating"/>
    <property type="evidence" value="ECO:0000318"/>
    <property type="project" value="GO_Central"/>
</dbReference>
<evidence type="ECO:0007829" key="8">
    <source>
        <dbReference type="PeptideAtlas" id="A0A9L0SDG9"/>
    </source>
</evidence>
<dbReference type="InterPro" id="IPR003597">
    <property type="entry name" value="Ig_C1-set"/>
</dbReference>
<dbReference type="FunFam" id="2.60.40.10:FF:000463">
    <property type="entry name" value="Immunoglobulin heavy constant gamma 1"/>
    <property type="match status" value="1"/>
</dbReference>
<feature type="compositionally biased region" description="Polar residues" evidence="4">
    <location>
        <begin position="1"/>
        <end position="10"/>
    </location>
</feature>
<dbReference type="Gene3D" id="2.60.40.10">
    <property type="entry name" value="Immunoglobulins"/>
    <property type="match status" value="3"/>
</dbReference>
<reference evidence="6" key="2">
    <citation type="submission" date="2025-08" db="UniProtKB">
        <authorList>
            <consortium name="Ensembl"/>
        </authorList>
    </citation>
    <scope>IDENTIFICATION</scope>
    <source>
        <strain evidence="6">Thoroughbred</strain>
    </source>
</reference>
<accession>A0A9L0SDG9</accession>
<dbReference type="FunFam" id="2.60.40.10:FF:002016">
    <property type="entry name" value="Immunoglobulin heavy constant alpha 2"/>
    <property type="match status" value="1"/>
</dbReference>
<evidence type="ECO:0000313" key="7">
    <source>
        <dbReference type="Proteomes" id="UP000002281"/>
    </source>
</evidence>
<reference evidence="6 7" key="1">
    <citation type="journal article" date="2009" name="Science">
        <title>Genome sequence, comparative analysis, and population genetics of the domestic horse.</title>
        <authorList>
            <consortium name="Broad Institute Genome Sequencing Platform"/>
            <consortium name="Broad Institute Whole Genome Assembly Team"/>
            <person name="Wade C.M."/>
            <person name="Giulotto E."/>
            <person name="Sigurdsson S."/>
            <person name="Zoli M."/>
            <person name="Gnerre S."/>
            <person name="Imsland F."/>
            <person name="Lear T.L."/>
            <person name="Adelson D.L."/>
            <person name="Bailey E."/>
            <person name="Bellone R.R."/>
            <person name="Bloecker H."/>
            <person name="Distl O."/>
            <person name="Edgar R.C."/>
            <person name="Garber M."/>
            <person name="Leeb T."/>
            <person name="Mauceli E."/>
            <person name="MacLeod J.N."/>
            <person name="Penedo M.C.T."/>
            <person name="Raison J.M."/>
            <person name="Sharpe T."/>
            <person name="Vogel J."/>
            <person name="Andersson L."/>
            <person name="Antczak D.F."/>
            <person name="Biagi T."/>
            <person name="Binns M.M."/>
            <person name="Chowdhary B.P."/>
            <person name="Coleman S.J."/>
            <person name="Della Valle G."/>
            <person name="Fryc S."/>
            <person name="Guerin G."/>
            <person name="Hasegawa T."/>
            <person name="Hill E.W."/>
            <person name="Jurka J."/>
            <person name="Kiialainen A."/>
            <person name="Lindgren G."/>
            <person name="Liu J."/>
            <person name="Magnani E."/>
            <person name="Mickelson J.R."/>
            <person name="Murray J."/>
            <person name="Nergadze S.G."/>
            <person name="Onofrio R."/>
            <person name="Pedroni S."/>
            <person name="Piras M.F."/>
            <person name="Raudsepp T."/>
            <person name="Rocchi M."/>
            <person name="Roeed K.H."/>
            <person name="Ryder O.A."/>
            <person name="Searle S."/>
            <person name="Skow L."/>
            <person name="Swinburne J.E."/>
            <person name="Syvaenen A.C."/>
            <person name="Tozaki T."/>
            <person name="Valberg S.J."/>
            <person name="Vaudin M."/>
            <person name="White J.R."/>
            <person name="Zody M.C."/>
            <person name="Lander E.S."/>
            <person name="Lindblad-Toh K."/>
        </authorList>
    </citation>
    <scope>NUCLEOTIDE SEQUENCE [LARGE SCALE GENOMIC DNA]</scope>
    <source>
        <strain evidence="6 7">Thoroughbred</strain>
    </source>
</reference>
<dbReference type="GO" id="GO:0006958">
    <property type="term" value="P:complement activation, classical pathway"/>
    <property type="evidence" value="ECO:0000318"/>
    <property type="project" value="GO_Central"/>
</dbReference>
<protein>
    <recommendedName>
        <fullName evidence="5">Ig-like domain-containing protein</fullName>
    </recommendedName>
</protein>
<dbReference type="Pfam" id="PF07654">
    <property type="entry name" value="C1-set"/>
    <property type="match status" value="2"/>
</dbReference>
<feature type="region of interest" description="Disordered" evidence="4">
    <location>
        <begin position="1"/>
        <end position="24"/>
    </location>
</feature>
<dbReference type="PROSITE" id="PS50835">
    <property type="entry name" value="IG_LIKE"/>
    <property type="match status" value="3"/>
</dbReference>
<keyword evidence="1" id="KW-1015">Disulfide bond</keyword>
<dbReference type="GO" id="GO:0034987">
    <property type="term" value="F:immunoglobulin receptor binding"/>
    <property type="evidence" value="ECO:0000318"/>
    <property type="project" value="GO_Central"/>
</dbReference>
<evidence type="ECO:0000259" key="5">
    <source>
        <dbReference type="PROSITE" id="PS50835"/>
    </source>
</evidence>
<dbReference type="SUPFAM" id="SSF48726">
    <property type="entry name" value="Immunoglobulin"/>
    <property type="match status" value="3"/>
</dbReference>
<dbReference type="InterPro" id="IPR007110">
    <property type="entry name" value="Ig-like_dom"/>
</dbReference>
<dbReference type="InterPro" id="IPR050380">
    <property type="entry name" value="Immune_Resp_Modulators"/>
</dbReference>
<sequence>MGTESTSGQTMPCVAQPARAGHPRRTDLDLGLWPRNPVGHRGSVTSPSIFPLSLRKNDSGDPVVIACLIKGFFPLGFPEPVKVTWGKSGVVTNYPPSEAEGLYTVISQLSLSADQCPDDASVKCEVQHYTSPSKSVDVPCIECCPASCECPLCGLPRLSLSPPAIEDLLLSSNASLTCTLRGLKDPKGATFTWSPLSGNDPFQKAPELEPSGCYSVSSVLPGCAKPWSQKETFSCTAKHPELKESQTVSITKPKEPLFQPQVHVLPPPSEELALNELVTLTCLVRGFSPKEVLVLWLQGHEKLPREKYLVFKPLREPGQSVPTFAVTSLLRVEAEAWKRGDVFSCMVGHEALPRDFTQKSIDRLSGKPTHVNVSVVMAEADGTCY</sequence>
<feature type="domain" description="Ig-like" evidence="5">
    <location>
        <begin position="47"/>
        <end position="137"/>
    </location>
</feature>
<dbReference type="CDD" id="cd04986">
    <property type="entry name" value="IgC1_CH2_IgA"/>
    <property type="match status" value="1"/>
</dbReference>
<evidence type="ECO:0000313" key="6">
    <source>
        <dbReference type="Ensembl" id="ENSECAP00000074166.1"/>
    </source>
</evidence>